<sequence>MDSFKDVVRLVQPQCFFMTIDFQDAYSSVYLRSEERVNICPLIFAKLLKPVFCHLWSLRIMVICYIDDCIFFAASEELISNVSYALYLFYSVGITIVKKSVLVPTQEVKFLGIILNSCLMTATLPLRKIIKIQELGRLLLKDRVSLRDLASIIGLTVAAEPAVDLAPIRYKYLEIIRIKELDQHHGDYDTRVSLE</sequence>
<proteinExistence type="predicted"/>
<dbReference type="PANTHER" id="PTHR33050">
    <property type="entry name" value="REVERSE TRANSCRIPTASE DOMAIN-CONTAINING PROTEIN"/>
    <property type="match status" value="1"/>
</dbReference>
<dbReference type="InterPro" id="IPR043128">
    <property type="entry name" value="Rev_trsase/Diguanyl_cyclase"/>
</dbReference>
<dbReference type="Proteomes" id="UP000324222">
    <property type="component" value="Unassembled WGS sequence"/>
</dbReference>
<reference evidence="1 2" key="1">
    <citation type="submission" date="2019-05" db="EMBL/GenBank/DDBJ databases">
        <title>Another draft genome of Portunus trituberculatus and its Hox gene families provides insights of decapod evolution.</title>
        <authorList>
            <person name="Jeong J.-H."/>
            <person name="Song I."/>
            <person name="Kim S."/>
            <person name="Choi T."/>
            <person name="Kim D."/>
            <person name="Ryu S."/>
            <person name="Kim W."/>
        </authorList>
    </citation>
    <scope>NUCLEOTIDE SEQUENCE [LARGE SCALE GENOMIC DNA]</scope>
    <source>
        <tissue evidence="1">Muscle</tissue>
    </source>
</reference>
<protein>
    <recommendedName>
        <fullName evidence="3">Reverse transcriptase domain-containing protein</fullName>
    </recommendedName>
</protein>
<comment type="caution">
    <text evidence="1">The sequence shown here is derived from an EMBL/GenBank/DDBJ whole genome shotgun (WGS) entry which is preliminary data.</text>
</comment>
<dbReference type="SUPFAM" id="SSF56672">
    <property type="entry name" value="DNA/RNA polymerases"/>
    <property type="match status" value="1"/>
</dbReference>
<dbReference type="InterPro" id="IPR043502">
    <property type="entry name" value="DNA/RNA_pol_sf"/>
</dbReference>
<name>A0A5B7HRZ4_PORTR</name>
<dbReference type="EMBL" id="VSRR010034893">
    <property type="protein sequence ID" value="MPC72529.1"/>
    <property type="molecule type" value="Genomic_DNA"/>
</dbReference>
<organism evidence="1 2">
    <name type="scientific">Portunus trituberculatus</name>
    <name type="common">Swimming crab</name>
    <name type="synonym">Neptunus trituberculatus</name>
    <dbReference type="NCBI Taxonomy" id="210409"/>
    <lineage>
        <taxon>Eukaryota</taxon>
        <taxon>Metazoa</taxon>
        <taxon>Ecdysozoa</taxon>
        <taxon>Arthropoda</taxon>
        <taxon>Crustacea</taxon>
        <taxon>Multicrustacea</taxon>
        <taxon>Malacostraca</taxon>
        <taxon>Eumalacostraca</taxon>
        <taxon>Eucarida</taxon>
        <taxon>Decapoda</taxon>
        <taxon>Pleocyemata</taxon>
        <taxon>Brachyura</taxon>
        <taxon>Eubrachyura</taxon>
        <taxon>Portunoidea</taxon>
        <taxon>Portunidae</taxon>
        <taxon>Portuninae</taxon>
        <taxon>Portunus</taxon>
    </lineage>
</organism>
<dbReference type="PANTHER" id="PTHR33050:SF7">
    <property type="entry name" value="RIBONUCLEASE H"/>
    <property type="match status" value="1"/>
</dbReference>
<dbReference type="Gene3D" id="3.30.70.270">
    <property type="match status" value="1"/>
</dbReference>
<dbReference type="AlphaFoldDB" id="A0A5B7HRZ4"/>
<dbReference type="GO" id="GO:0071897">
    <property type="term" value="P:DNA biosynthetic process"/>
    <property type="evidence" value="ECO:0007669"/>
    <property type="project" value="UniProtKB-ARBA"/>
</dbReference>
<evidence type="ECO:0000313" key="2">
    <source>
        <dbReference type="Proteomes" id="UP000324222"/>
    </source>
</evidence>
<dbReference type="InterPro" id="IPR052055">
    <property type="entry name" value="Hepadnavirus_pol/RT"/>
</dbReference>
<keyword evidence="2" id="KW-1185">Reference proteome</keyword>
<accession>A0A5B7HRZ4</accession>
<dbReference type="OrthoDB" id="2348824at2759"/>
<evidence type="ECO:0000313" key="1">
    <source>
        <dbReference type="EMBL" id="MPC72529.1"/>
    </source>
</evidence>
<evidence type="ECO:0008006" key="3">
    <source>
        <dbReference type="Google" id="ProtNLM"/>
    </source>
</evidence>
<gene>
    <name evidence="1" type="ORF">E2C01_066839</name>
</gene>